<comment type="caution">
    <text evidence="1">The sequence shown here is derived from an EMBL/GenBank/DDBJ whole genome shotgun (WGS) entry which is preliminary data.</text>
</comment>
<reference evidence="1" key="1">
    <citation type="journal article" date="2015" name="Nature">
        <title>Complex archaea that bridge the gap between prokaryotes and eukaryotes.</title>
        <authorList>
            <person name="Spang A."/>
            <person name="Saw J.H."/>
            <person name="Jorgensen S.L."/>
            <person name="Zaremba-Niedzwiedzka K."/>
            <person name="Martijn J."/>
            <person name="Lind A.E."/>
            <person name="van Eijk R."/>
            <person name="Schleper C."/>
            <person name="Guy L."/>
            <person name="Ettema T.J."/>
        </authorList>
    </citation>
    <scope>NUCLEOTIDE SEQUENCE</scope>
</reference>
<proteinExistence type="predicted"/>
<dbReference type="AlphaFoldDB" id="A0A0F9MHA3"/>
<accession>A0A0F9MHA3</accession>
<name>A0A0F9MHA3_9ZZZZ</name>
<dbReference type="EMBL" id="LAZR01004826">
    <property type="protein sequence ID" value="KKN05239.1"/>
    <property type="molecule type" value="Genomic_DNA"/>
</dbReference>
<evidence type="ECO:0000313" key="1">
    <source>
        <dbReference type="EMBL" id="KKN05239.1"/>
    </source>
</evidence>
<protein>
    <submittedName>
        <fullName evidence="1">Uncharacterized protein</fullName>
    </submittedName>
</protein>
<sequence length="107" mass="11667">MPDEHDEVEEQKEWSEAMRVALSNGMDAHTKRIVTLVDLRFRSLGRRERERHVDMTKKLETLEAMLTPIAQAHATATKLGGWALKVGGVTGAASGGALAVAKGMGWV</sequence>
<organism evidence="1">
    <name type="scientific">marine sediment metagenome</name>
    <dbReference type="NCBI Taxonomy" id="412755"/>
    <lineage>
        <taxon>unclassified sequences</taxon>
        <taxon>metagenomes</taxon>
        <taxon>ecological metagenomes</taxon>
    </lineage>
</organism>
<gene>
    <name evidence="1" type="ORF">LCGC14_1089320</name>
</gene>